<gene>
    <name evidence="8" type="ORF">P3G67_33880</name>
</gene>
<dbReference type="InterPro" id="IPR005828">
    <property type="entry name" value="MFS_sugar_transport-like"/>
</dbReference>
<dbReference type="PROSITE" id="PS50850">
    <property type="entry name" value="MFS"/>
    <property type="match status" value="1"/>
</dbReference>
<keyword evidence="3 6" id="KW-0812">Transmembrane</keyword>
<accession>A0ABT5ZX91</accession>
<organism evidence="8 9">
    <name type="scientific">Streptomyces silvisoli</name>
    <dbReference type="NCBI Taxonomy" id="3034235"/>
    <lineage>
        <taxon>Bacteria</taxon>
        <taxon>Bacillati</taxon>
        <taxon>Actinomycetota</taxon>
        <taxon>Actinomycetes</taxon>
        <taxon>Kitasatosporales</taxon>
        <taxon>Streptomycetaceae</taxon>
        <taxon>Streptomyces</taxon>
    </lineage>
</organism>
<evidence type="ECO:0000256" key="1">
    <source>
        <dbReference type="ARBA" id="ARBA00004651"/>
    </source>
</evidence>
<dbReference type="Pfam" id="PF00083">
    <property type="entry name" value="Sugar_tr"/>
    <property type="match status" value="1"/>
</dbReference>
<dbReference type="PROSITE" id="PS00217">
    <property type="entry name" value="SUGAR_TRANSPORT_2"/>
    <property type="match status" value="1"/>
</dbReference>
<feature type="transmembrane region" description="Helical" evidence="6">
    <location>
        <begin position="342"/>
        <end position="366"/>
    </location>
</feature>
<keyword evidence="4 6" id="KW-1133">Transmembrane helix</keyword>
<feature type="transmembrane region" description="Helical" evidence="6">
    <location>
        <begin position="406"/>
        <end position="427"/>
    </location>
</feature>
<name>A0ABT5ZX91_9ACTN</name>
<sequence length="452" mass="47768">MPALRHAPDAAALAPEQALKRLQTRLMLATQIGESIDGYILGGIGAALTALASDLHLSTLMQGLVGASPLIGIFVGGPLFGWLADRIGRRPVFLLDMLVFLIGSVLQFFVVDGLQLFVIRLLMGVAIGGEYAIGAPLLSEYAPSRKRGRLLASLEVSWYVGYMVATAVGALLAGVHGGWRWSLASSAVIAVVCLALRGGVPESARWLLSKGRCEEAEELIARYGVEVDVEAEIADREGRDSFRALFTREHLRSTVFASAFWACLVLPYFAIGTFWTPVFDALGMGNHATLALMVYSVTAVLGVAAGCLVVDRIGRRKLLIPPFWVTAACLAVVAAWPKSTPLIVAGFLFFIFLNAASSALTAVYPLEVFPTSIRTTGVGFAAAMSRVGAAVGTFLLPIGLSHFGVRFVLLVGAAVLALGALLSHLLAPETTDLDLAQASRRAHGATARGTAP</sequence>
<comment type="caution">
    <text evidence="8">The sequence shown here is derived from an EMBL/GenBank/DDBJ whole genome shotgun (WGS) entry which is preliminary data.</text>
</comment>
<dbReference type="InterPro" id="IPR036259">
    <property type="entry name" value="MFS_trans_sf"/>
</dbReference>
<feature type="transmembrane region" description="Helical" evidence="6">
    <location>
        <begin position="255"/>
        <end position="276"/>
    </location>
</feature>
<evidence type="ECO:0000256" key="3">
    <source>
        <dbReference type="ARBA" id="ARBA00022692"/>
    </source>
</evidence>
<dbReference type="CDD" id="cd17316">
    <property type="entry name" value="MFS_SV2_like"/>
    <property type="match status" value="1"/>
</dbReference>
<dbReference type="PANTHER" id="PTHR23511:SF34">
    <property type="entry name" value="SYNAPTIC VESICLE GLYCOPROTEIN 2"/>
    <property type="match status" value="1"/>
</dbReference>
<evidence type="ECO:0000313" key="9">
    <source>
        <dbReference type="Proteomes" id="UP001216579"/>
    </source>
</evidence>
<feature type="transmembrane region" description="Helical" evidence="6">
    <location>
        <begin position="378"/>
        <end position="400"/>
    </location>
</feature>
<feature type="domain" description="Major facilitator superfamily (MFS) profile" evidence="7">
    <location>
        <begin position="26"/>
        <end position="431"/>
    </location>
</feature>
<keyword evidence="2" id="KW-0813">Transport</keyword>
<dbReference type="InterPro" id="IPR005829">
    <property type="entry name" value="Sugar_transporter_CS"/>
</dbReference>
<feature type="transmembrane region" description="Helical" evidence="6">
    <location>
        <begin position="92"/>
        <end position="111"/>
    </location>
</feature>
<feature type="transmembrane region" description="Helical" evidence="6">
    <location>
        <begin position="318"/>
        <end position="336"/>
    </location>
</feature>
<evidence type="ECO:0000256" key="4">
    <source>
        <dbReference type="ARBA" id="ARBA00022989"/>
    </source>
</evidence>
<feature type="transmembrane region" description="Helical" evidence="6">
    <location>
        <begin position="60"/>
        <end position="80"/>
    </location>
</feature>
<dbReference type="PANTHER" id="PTHR23511">
    <property type="entry name" value="SYNAPTIC VESICLE GLYCOPROTEIN 2"/>
    <property type="match status" value="1"/>
</dbReference>
<feature type="transmembrane region" description="Helical" evidence="6">
    <location>
        <begin position="288"/>
        <end position="311"/>
    </location>
</feature>
<keyword evidence="5 6" id="KW-0472">Membrane</keyword>
<protein>
    <submittedName>
        <fullName evidence="8">MFS transporter</fullName>
    </submittedName>
</protein>
<dbReference type="Proteomes" id="UP001216579">
    <property type="component" value="Unassembled WGS sequence"/>
</dbReference>
<dbReference type="RefSeq" id="WP_276096926.1">
    <property type="nucleotide sequence ID" value="NZ_JARJBC010000036.1"/>
</dbReference>
<reference evidence="8 9" key="1">
    <citation type="submission" date="2023-03" db="EMBL/GenBank/DDBJ databases">
        <title>Draft genome sequence of Streptomyces sp. RB6PN23 isolated from peat swamp forest in Thailand.</title>
        <authorList>
            <person name="Klaysubun C."/>
            <person name="Duangmal K."/>
        </authorList>
    </citation>
    <scope>NUCLEOTIDE SEQUENCE [LARGE SCALE GENOMIC DNA]</scope>
    <source>
        <strain evidence="8 9">RB6PN23</strain>
    </source>
</reference>
<feature type="transmembrane region" description="Helical" evidence="6">
    <location>
        <begin position="150"/>
        <end position="173"/>
    </location>
</feature>
<dbReference type="EMBL" id="JARJBC010000036">
    <property type="protein sequence ID" value="MDF3294114.1"/>
    <property type="molecule type" value="Genomic_DNA"/>
</dbReference>
<evidence type="ECO:0000256" key="2">
    <source>
        <dbReference type="ARBA" id="ARBA00022448"/>
    </source>
</evidence>
<dbReference type="InterPro" id="IPR020846">
    <property type="entry name" value="MFS_dom"/>
</dbReference>
<dbReference type="SUPFAM" id="SSF103473">
    <property type="entry name" value="MFS general substrate transporter"/>
    <property type="match status" value="1"/>
</dbReference>
<evidence type="ECO:0000256" key="5">
    <source>
        <dbReference type="ARBA" id="ARBA00023136"/>
    </source>
</evidence>
<dbReference type="Gene3D" id="1.20.1250.20">
    <property type="entry name" value="MFS general substrate transporter like domains"/>
    <property type="match status" value="1"/>
</dbReference>
<evidence type="ECO:0000256" key="6">
    <source>
        <dbReference type="SAM" id="Phobius"/>
    </source>
</evidence>
<feature type="transmembrane region" description="Helical" evidence="6">
    <location>
        <begin position="179"/>
        <end position="200"/>
    </location>
</feature>
<keyword evidence="9" id="KW-1185">Reference proteome</keyword>
<feature type="transmembrane region" description="Helical" evidence="6">
    <location>
        <begin position="117"/>
        <end position="138"/>
    </location>
</feature>
<proteinExistence type="predicted"/>
<comment type="subcellular location">
    <subcellularLocation>
        <location evidence="1">Cell membrane</location>
        <topology evidence="1">Multi-pass membrane protein</topology>
    </subcellularLocation>
</comment>
<evidence type="ECO:0000259" key="7">
    <source>
        <dbReference type="PROSITE" id="PS50850"/>
    </source>
</evidence>
<evidence type="ECO:0000313" key="8">
    <source>
        <dbReference type="EMBL" id="MDF3294114.1"/>
    </source>
</evidence>